<feature type="domain" description="Translation initiation factor 3 C-terminal" evidence="5">
    <location>
        <begin position="85"/>
        <end position="157"/>
    </location>
</feature>
<organism evidence="7">
    <name type="scientific">uncultured Mycoplasmataceae bacterium</name>
    <dbReference type="NCBI Taxonomy" id="300027"/>
    <lineage>
        <taxon>Bacteria</taxon>
        <taxon>Bacillati</taxon>
        <taxon>Mycoplasmatota</taxon>
        <taxon>Mollicutes</taxon>
        <taxon>Mycoplasmataceae</taxon>
        <taxon>environmental samples</taxon>
    </lineage>
</organism>
<dbReference type="GO" id="GO:0003743">
    <property type="term" value="F:translation initiation factor activity"/>
    <property type="evidence" value="ECO:0007669"/>
    <property type="project" value="UniProtKB-UniRule"/>
</dbReference>
<keyword evidence="3" id="KW-0648">Protein biosynthesis</keyword>
<evidence type="ECO:0000313" key="7">
    <source>
        <dbReference type="EMBL" id="QIQ09957.1"/>
    </source>
</evidence>
<comment type="similarity">
    <text evidence="1">Belongs to the IF-3 family.</text>
</comment>
<dbReference type="PANTHER" id="PTHR10938">
    <property type="entry name" value="TRANSLATION INITIATION FACTOR IF-3"/>
    <property type="match status" value="1"/>
</dbReference>
<evidence type="ECO:0000256" key="3">
    <source>
        <dbReference type="ARBA" id="ARBA00022917"/>
    </source>
</evidence>
<dbReference type="InterPro" id="IPR036788">
    <property type="entry name" value="T_IF-3_C_sf"/>
</dbReference>
<accession>A0A6G9HGY7</accession>
<dbReference type="SUPFAM" id="SSF55200">
    <property type="entry name" value="Translation initiation factor IF3, C-terminal domain"/>
    <property type="match status" value="1"/>
</dbReference>
<dbReference type="Pfam" id="PF05198">
    <property type="entry name" value="IF3_N"/>
    <property type="match status" value="1"/>
</dbReference>
<evidence type="ECO:0000256" key="2">
    <source>
        <dbReference type="ARBA" id="ARBA00022540"/>
    </source>
</evidence>
<evidence type="ECO:0000259" key="5">
    <source>
        <dbReference type="Pfam" id="PF00707"/>
    </source>
</evidence>
<reference evidence="7" key="1">
    <citation type="journal article" date="2020" name="J. ISSAAS">
        <title>Lactobacilli and other gastrointestinal microbiota of Peromyscus leucopus, reservoir host for agents of Lyme disease and other zoonoses in North America.</title>
        <authorList>
            <person name="Milovic A."/>
            <person name="Bassam K."/>
            <person name="Shao H."/>
            <person name="Chatzistamou I."/>
            <person name="Tufts D.M."/>
            <person name="Diuk-Wasser M."/>
            <person name="Barbour A.G."/>
        </authorList>
    </citation>
    <scope>NUCLEOTIDE SEQUENCE</scope>
    <source>
        <strain evidence="7">LL85</strain>
    </source>
</reference>
<dbReference type="GO" id="GO:0016020">
    <property type="term" value="C:membrane"/>
    <property type="evidence" value="ECO:0007669"/>
    <property type="project" value="TreeGrafter"/>
</dbReference>
<dbReference type="NCBIfam" id="TIGR00168">
    <property type="entry name" value="infC"/>
    <property type="match status" value="1"/>
</dbReference>
<dbReference type="GO" id="GO:0005829">
    <property type="term" value="C:cytosol"/>
    <property type="evidence" value="ECO:0007669"/>
    <property type="project" value="TreeGrafter"/>
</dbReference>
<protein>
    <recommendedName>
        <fullName evidence="4">Translation initiation factor IF-3</fullName>
    </recommendedName>
</protein>
<gene>
    <name evidence="7" type="primary">infC</name>
    <name evidence="7" type="ORF">PlMoll_1200</name>
</gene>
<dbReference type="Gene3D" id="3.10.20.80">
    <property type="entry name" value="Translation initiation factor 3 (IF-3), N-terminal domain"/>
    <property type="match status" value="1"/>
</dbReference>
<feature type="domain" description="Translation initiation factor 3 N-terminal" evidence="6">
    <location>
        <begin position="6"/>
        <end position="77"/>
    </location>
</feature>
<dbReference type="InterPro" id="IPR001288">
    <property type="entry name" value="Translation_initiation_fac_3"/>
</dbReference>
<dbReference type="SUPFAM" id="SSF54364">
    <property type="entry name" value="Translation initiation factor IF3, N-terminal domain"/>
    <property type="match status" value="1"/>
</dbReference>
<dbReference type="Pfam" id="PF00707">
    <property type="entry name" value="IF3_C"/>
    <property type="match status" value="1"/>
</dbReference>
<dbReference type="GO" id="GO:0043022">
    <property type="term" value="F:ribosome binding"/>
    <property type="evidence" value="ECO:0007669"/>
    <property type="project" value="TreeGrafter"/>
</dbReference>
<evidence type="ECO:0000256" key="1">
    <source>
        <dbReference type="ARBA" id="ARBA00005439"/>
    </source>
</evidence>
<dbReference type="EMBL" id="MN991199">
    <property type="protein sequence ID" value="QIQ09957.1"/>
    <property type="molecule type" value="Genomic_DNA"/>
</dbReference>
<name>A0A6G9HGY7_9MOLU</name>
<dbReference type="PANTHER" id="PTHR10938:SF0">
    <property type="entry name" value="TRANSLATION INITIATION FACTOR IF-3, MITOCHONDRIAL"/>
    <property type="match status" value="1"/>
</dbReference>
<dbReference type="InterPro" id="IPR019815">
    <property type="entry name" value="Translation_initiation_fac_3_C"/>
</dbReference>
<keyword evidence="2 7" id="KW-0396">Initiation factor</keyword>
<dbReference type="Gene3D" id="3.30.110.10">
    <property type="entry name" value="Translation initiation factor 3 (IF-3), C-terminal domain"/>
    <property type="match status" value="1"/>
</dbReference>
<evidence type="ECO:0000256" key="4">
    <source>
        <dbReference type="NCBIfam" id="TIGR00168"/>
    </source>
</evidence>
<dbReference type="InterPro" id="IPR019814">
    <property type="entry name" value="Translation_initiation_fac_3_N"/>
</dbReference>
<dbReference type="GO" id="GO:0032790">
    <property type="term" value="P:ribosome disassembly"/>
    <property type="evidence" value="ECO:0007669"/>
    <property type="project" value="TreeGrafter"/>
</dbReference>
<proteinExistence type="inferred from homology"/>
<evidence type="ECO:0000259" key="6">
    <source>
        <dbReference type="Pfam" id="PF05198"/>
    </source>
</evidence>
<sequence>MEYRPVNEKIREPKLLVIDEDGSKIGQMNRLDAINYAKDKDLDLVLFVPANKTGGLPIAKILDYGKFTYNEKVKARQSKKKQTVIKVKEIKVRPQTGIHDLEWRAKNVIEWLEDGCQVKFKIRAAGRVGFKQELIDETYNKFINLLQNKGKVIQPLKKITPIMYECTIAKNK</sequence>
<dbReference type="AlphaFoldDB" id="A0A6G9HGY7"/>
<dbReference type="InterPro" id="IPR036787">
    <property type="entry name" value="T_IF-3_N_sf"/>
</dbReference>